<keyword evidence="2" id="KW-1185">Reference proteome</keyword>
<gene>
    <name evidence="1" type="ORF">N8T08_000439</name>
</gene>
<dbReference type="EMBL" id="JAOPJF010000010">
    <property type="protein sequence ID" value="KAK1147923.1"/>
    <property type="molecule type" value="Genomic_DNA"/>
</dbReference>
<evidence type="ECO:0000313" key="2">
    <source>
        <dbReference type="Proteomes" id="UP001177260"/>
    </source>
</evidence>
<proteinExistence type="predicted"/>
<evidence type="ECO:0000313" key="1">
    <source>
        <dbReference type="EMBL" id="KAK1147923.1"/>
    </source>
</evidence>
<comment type="caution">
    <text evidence="1">The sequence shown here is derived from an EMBL/GenBank/DDBJ whole genome shotgun (WGS) entry which is preliminary data.</text>
</comment>
<protein>
    <submittedName>
        <fullName evidence="1">Uncharacterized protein</fullName>
    </submittedName>
</protein>
<organism evidence="1 2">
    <name type="scientific">Aspergillus melleus</name>
    <dbReference type="NCBI Taxonomy" id="138277"/>
    <lineage>
        <taxon>Eukaryota</taxon>
        <taxon>Fungi</taxon>
        <taxon>Dikarya</taxon>
        <taxon>Ascomycota</taxon>
        <taxon>Pezizomycotina</taxon>
        <taxon>Eurotiomycetes</taxon>
        <taxon>Eurotiomycetidae</taxon>
        <taxon>Eurotiales</taxon>
        <taxon>Aspergillaceae</taxon>
        <taxon>Aspergillus</taxon>
        <taxon>Aspergillus subgen. Circumdati</taxon>
    </lineage>
</organism>
<dbReference type="Proteomes" id="UP001177260">
    <property type="component" value="Unassembled WGS sequence"/>
</dbReference>
<reference evidence="1 2" key="1">
    <citation type="journal article" date="2023" name="ACS Omega">
        <title>Identification of the Neoaspergillic Acid Biosynthesis Gene Cluster by Establishing an In Vitro CRISPR-Ribonucleoprotein Genetic System in Aspergillus melleus.</title>
        <authorList>
            <person name="Yuan B."/>
            <person name="Grau M.F."/>
            <person name="Murata R.M."/>
            <person name="Torok T."/>
            <person name="Venkateswaran K."/>
            <person name="Stajich J.E."/>
            <person name="Wang C.C.C."/>
        </authorList>
    </citation>
    <scope>NUCLEOTIDE SEQUENCE [LARGE SCALE GENOMIC DNA]</scope>
    <source>
        <strain evidence="1 2">IMV 1140</strain>
    </source>
</reference>
<sequence>MDRYHRDHSSGGEDGLEEMDETEETEFLADTGLGDTTQKVSQEEANWRDKPVDDKCEEMMEQLATGRRRWKDGQGENPGIPALEDFKIKSLDERDPRNEHRPTFLHALATRWKEYKTQHVAVRQAILYIIQNAPIETARKGRYGEAPIWHEAASYGNMDFLNFIKENFRDRLLPILMMPDALGRNFFHDIFLAPVSTSSDKEPTRKRTLIRANQYLAIASQESLAAQDDLGNTPVHYAMHSAQCRGRGEEYIKHVKNMILRADSLMKHGTDFNNFDQSPYQFCVQSKTTKRKTAAGQSFTSGREKSDKTTKMSFLDVAKSKVIEINLYFDAAGQKSKSARAVAELVDRLAIGGFDKTLSYVHIPILVNEDAEETPPMGPKRYTSRHTTSSTTAVPRNPRLGRRSLVSVFDKLYYAGVRQILYLDVEDKAAPHTDEAIERALAGYDWLGPTKSSRGERITVETWNWRKIDLSIDVICHAAPEVRHLHLYWSGNQAVLRGWASKDGIPRLCSRTRGKGLQTVDIHATPGLESVERMRRSLNIFKNSLKQNIELEEMPEIYQHESINNPLNPPTAGPHEHSTTRNQGL</sequence>
<accession>A0ACC3BB77</accession>
<name>A0ACC3BB77_9EURO</name>